<feature type="signal peptide" evidence="2">
    <location>
        <begin position="1"/>
        <end position="19"/>
    </location>
</feature>
<keyword evidence="2" id="KW-0732">Signal</keyword>
<evidence type="ECO:0000256" key="1">
    <source>
        <dbReference type="SAM" id="MobiDB-lite"/>
    </source>
</evidence>
<sequence length="619" mass="68583">MKTHQIISVIFLAAIAALGSPAPSKVVAECAQVEPIASSTTSVGLRWFSSTSCTAKKKETRKGKSSKFDQKKGILQDDDDEFVLPWAWKVVKPKIASTSSSSVSTESRISSSSTPPLNPSSTSPMSESALHTSTIPYYNPEDSALIASLHELSKKSPKLVRSTLFNVALKNGNGDVDGGGEAKSKSVEVRSWKMNEFKYYDIPSPFPTLARGLFTRELSDRQLGIESSSSPETPAKVDDRDFWKQKKFQIVVRGYDKFFNIGEVPWTTWPSLEAHTSGPYTLSLKSNGCIIFIAALTPTQLLVTSKHSLGGNENAALSHAVAGERWLQKYIERKGKTEKDMAKELWERNLTAVAELCDDSFEEHVLPYPPEKTGLHLHGLNKRCKAFATLPTPVVDEFAERWGFIKTATKVCDSIAEVKTFTDACAEKGEWNGEAVEGFVVRCIVRDVPTSSSSVNPTTATSSTKTTGTTKDTPSRSPYAPNSSFFFKIKFDEPYMMYRDWREVTKTLLSQHSKNPHVKLSASMVAKNKMRRKETEAYVKWVIGEIERNPREFDGFTKGHGIIRTRERFLKVYEGSGGRVEGRESVMGSGEDGKDGEVVEGEERKDLRWVIVPVAIPGC</sequence>
<keyword evidence="5" id="KW-1185">Reference proteome</keyword>
<feature type="region of interest" description="Disordered" evidence="1">
    <location>
        <begin position="450"/>
        <end position="478"/>
    </location>
</feature>
<evidence type="ECO:0000313" key="5">
    <source>
        <dbReference type="Proteomes" id="UP000284842"/>
    </source>
</evidence>
<protein>
    <recommendedName>
        <fullName evidence="3">T4 RNA ligase 1-like N-terminal domain-containing protein</fullName>
    </recommendedName>
</protein>
<feature type="region of interest" description="Disordered" evidence="1">
    <location>
        <begin position="102"/>
        <end position="128"/>
    </location>
</feature>
<evidence type="ECO:0000256" key="2">
    <source>
        <dbReference type="SAM" id="SignalP"/>
    </source>
</evidence>
<dbReference type="GO" id="GO:0005634">
    <property type="term" value="C:nucleus"/>
    <property type="evidence" value="ECO:0007669"/>
    <property type="project" value="TreeGrafter"/>
</dbReference>
<organism evidence="4 5">
    <name type="scientific">Panaeolus cyanescens</name>
    <dbReference type="NCBI Taxonomy" id="181874"/>
    <lineage>
        <taxon>Eukaryota</taxon>
        <taxon>Fungi</taxon>
        <taxon>Dikarya</taxon>
        <taxon>Basidiomycota</taxon>
        <taxon>Agaricomycotina</taxon>
        <taxon>Agaricomycetes</taxon>
        <taxon>Agaricomycetidae</taxon>
        <taxon>Agaricales</taxon>
        <taxon>Agaricineae</taxon>
        <taxon>Galeropsidaceae</taxon>
        <taxon>Panaeolus</taxon>
    </lineage>
</organism>
<dbReference type="InParanoid" id="A0A409WBN8"/>
<dbReference type="GO" id="GO:0003972">
    <property type="term" value="F:RNA ligase (ATP) activity"/>
    <property type="evidence" value="ECO:0007669"/>
    <property type="project" value="TreeGrafter"/>
</dbReference>
<evidence type="ECO:0000259" key="3">
    <source>
        <dbReference type="Pfam" id="PF09511"/>
    </source>
</evidence>
<gene>
    <name evidence="4" type="ORF">CVT24_001023</name>
</gene>
<reference evidence="4 5" key="1">
    <citation type="journal article" date="2018" name="Evol. Lett.">
        <title>Horizontal gene cluster transfer increased hallucinogenic mushroom diversity.</title>
        <authorList>
            <person name="Reynolds H.T."/>
            <person name="Vijayakumar V."/>
            <person name="Gluck-Thaler E."/>
            <person name="Korotkin H.B."/>
            <person name="Matheny P.B."/>
            <person name="Slot J.C."/>
        </authorList>
    </citation>
    <scope>NUCLEOTIDE SEQUENCE [LARGE SCALE GENOMIC DNA]</scope>
    <source>
        <strain evidence="4 5">2629</strain>
    </source>
</reference>
<feature type="domain" description="T4 RNA ligase 1-like N-terminal" evidence="3">
    <location>
        <begin position="210"/>
        <end position="495"/>
    </location>
</feature>
<feature type="chain" id="PRO_5019327684" description="T4 RNA ligase 1-like N-terminal domain-containing protein" evidence="2">
    <location>
        <begin position="20"/>
        <end position="619"/>
    </location>
</feature>
<name>A0A409WBN8_9AGAR</name>
<proteinExistence type="predicted"/>
<dbReference type="InterPro" id="IPR019039">
    <property type="entry name" value="T4-Rnl1-like_N"/>
</dbReference>
<evidence type="ECO:0000313" key="4">
    <source>
        <dbReference type="EMBL" id="PPQ75903.1"/>
    </source>
</evidence>
<dbReference type="PANTHER" id="PTHR32004">
    <property type="entry name" value="TRNA LIGASE"/>
    <property type="match status" value="1"/>
</dbReference>
<dbReference type="EMBL" id="NHTK01005629">
    <property type="protein sequence ID" value="PPQ75903.1"/>
    <property type="molecule type" value="Genomic_DNA"/>
</dbReference>
<comment type="caution">
    <text evidence="4">The sequence shown here is derived from an EMBL/GenBank/DDBJ whole genome shotgun (WGS) entry which is preliminary data.</text>
</comment>
<dbReference type="OrthoDB" id="276239at2759"/>
<accession>A0A409WBN8</accession>
<dbReference type="PANTHER" id="PTHR32004:SF1">
    <property type="entry name" value="TRNA LIGASE"/>
    <property type="match status" value="1"/>
</dbReference>
<dbReference type="AlphaFoldDB" id="A0A409WBN8"/>
<feature type="compositionally biased region" description="Low complexity" evidence="1">
    <location>
        <begin position="450"/>
        <end position="472"/>
    </location>
</feature>
<feature type="compositionally biased region" description="Low complexity" evidence="1">
    <location>
        <begin position="102"/>
        <end position="126"/>
    </location>
</feature>
<dbReference type="Proteomes" id="UP000284842">
    <property type="component" value="Unassembled WGS sequence"/>
</dbReference>
<dbReference type="Pfam" id="PF09511">
    <property type="entry name" value="RNA_lig_T4_1"/>
    <property type="match status" value="1"/>
</dbReference>
<dbReference type="STRING" id="181874.A0A409WBN8"/>
<feature type="non-terminal residue" evidence="4">
    <location>
        <position position="619"/>
    </location>
</feature>
<dbReference type="GO" id="GO:0006388">
    <property type="term" value="P:tRNA splicing, via endonucleolytic cleavage and ligation"/>
    <property type="evidence" value="ECO:0007669"/>
    <property type="project" value="TreeGrafter"/>
</dbReference>